<keyword evidence="4 5" id="KW-0472">Membrane</keyword>
<accession>A0ABU8SK87</accession>
<gene>
    <name evidence="7" type="ORF">R4146_01520</name>
</gene>
<evidence type="ECO:0000313" key="7">
    <source>
        <dbReference type="EMBL" id="MEJ6399868.1"/>
    </source>
</evidence>
<keyword evidence="2 5" id="KW-0812">Transmembrane</keyword>
<sequence length="291" mass="32136">MLSLLKRNLKLYFANRTMVFFSMLAALISFVLYLLFLKTGMQQEWQHIPGNTKLLDPWLISGTLAVAGLTSTGTALSQMVTDRETGRIYDLKLTDLSTWQIQSSYLISAMLVGIINQMVAFGLMGGYFQLVDNINIGWGHFDLVLAIAIGSSLVWTSFNLLIYSFINRVKSISTVNSIIGTASGFFAGTYVPIGTLPSIAQTVMKCTPAPYVSAAFRQVLMDNQLSSSFKHLPTTVLKNFRLSMGVDIKLGSTVLSMAQIILLLSGFLLLFIVLLIIVNYLRRKEVLVHAG</sequence>
<dbReference type="InterPro" id="IPR013525">
    <property type="entry name" value="ABC2_TM"/>
</dbReference>
<dbReference type="PANTHER" id="PTHR43229:SF2">
    <property type="entry name" value="NODULATION PROTEIN J"/>
    <property type="match status" value="1"/>
</dbReference>
<feature type="transmembrane region" description="Helical" evidence="5">
    <location>
        <begin position="143"/>
        <end position="166"/>
    </location>
</feature>
<proteinExistence type="predicted"/>
<organism evidence="7 8">
    <name type="scientific">Nicoliella lavandulae</name>
    <dbReference type="NCBI Taxonomy" id="3082954"/>
    <lineage>
        <taxon>Bacteria</taxon>
        <taxon>Bacillati</taxon>
        <taxon>Bacillota</taxon>
        <taxon>Bacilli</taxon>
        <taxon>Lactobacillales</taxon>
        <taxon>Lactobacillaceae</taxon>
        <taxon>Nicoliella</taxon>
    </lineage>
</organism>
<protein>
    <submittedName>
        <fullName evidence="7">ABC transporter permease</fullName>
    </submittedName>
</protein>
<feature type="transmembrane region" description="Helical" evidence="5">
    <location>
        <begin position="12"/>
        <end position="37"/>
    </location>
</feature>
<feature type="domain" description="ABC-2 type transporter transmembrane" evidence="6">
    <location>
        <begin position="3"/>
        <end position="220"/>
    </location>
</feature>
<dbReference type="Pfam" id="PF01061">
    <property type="entry name" value="ABC2_membrane"/>
    <property type="match status" value="1"/>
</dbReference>
<feature type="transmembrane region" description="Helical" evidence="5">
    <location>
        <begin position="178"/>
        <end position="200"/>
    </location>
</feature>
<dbReference type="InterPro" id="IPR051784">
    <property type="entry name" value="Nod_factor_ABC_transporter"/>
</dbReference>
<evidence type="ECO:0000256" key="3">
    <source>
        <dbReference type="ARBA" id="ARBA00022989"/>
    </source>
</evidence>
<evidence type="ECO:0000259" key="6">
    <source>
        <dbReference type="Pfam" id="PF01061"/>
    </source>
</evidence>
<feature type="transmembrane region" description="Helical" evidence="5">
    <location>
        <begin position="105"/>
        <end position="131"/>
    </location>
</feature>
<evidence type="ECO:0000256" key="2">
    <source>
        <dbReference type="ARBA" id="ARBA00022692"/>
    </source>
</evidence>
<name>A0ABU8SK87_9LACO</name>
<dbReference type="RefSeq" id="WP_339959702.1">
    <property type="nucleotide sequence ID" value="NZ_JAWMWH010000001.1"/>
</dbReference>
<comment type="caution">
    <text evidence="7">The sequence shown here is derived from an EMBL/GenBank/DDBJ whole genome shotgun (WGS) entry which is preliminary data.</text>
</comment>
<evidence type="ECO:0000256" key="4">
    <source>
        <dbReference type="ARBA" id="ARBA00023136"/>
    </source>
</evidence>
<reference evidence="7 8" key="1">
    <citation type="submission" date="2023-10" db="EMBL/GenBank/DDBJ databases">
        <title>Nicoliella lavandulae sp. nov. isolated from Lavandula angustifolia flowers.</title>
        <authorList>
            <person name="Alcantara C."/>
            <person name="Zuniga M."/>
            <person name="Landete J.M."/>
            <person name="Monedero V."/>
        </authorList>
    </citation>
    <scope>NUCLEOTIDE SEQUENCE [LARGE SCALE GENOMIC DNA]</scope>
    <source>
        <strain evidence="7 8">Es01</strain>
    </source>
</reference>
<dbReference type="EMBL" id="JAWMWH010000001">
    <property type="protein sequence ID" value="MEJ6399868.1"/>
    <property type="molecule type" value="Genomic_DNA"/>
</dbReference>
<keyword evidence="3 5" id="KW-1133">Transmembrane helix</keyword>
<evidence type="ECO:0000256" key="5">
    <source>
        <dbReference type="SAM" id="Phobius"/>
    </source>
</evidence>
<dbReference type="PANTHER" id="PTHR43229">
    <property type="entry name" value="NODULATION PROTEIN J"/>
    <property type="match status" value="1"/>
</dbReference>
<evidence type="ECO:0000256" key="1">
    <source>
        <dbReference type="ARBA" id="ARBA00004141"/>
    </source>
</evidence>
<comment type="subcellular location">
    <subcellularLocation>
        <location evidence="1">Membrane</location>
        <topology evidence="1">Multi-pass membrane protein</topology>
    </subcellularLocation>
</comment>
<evidence type="ECO:0000313" key="8">
    <source>
        <dbReference type="Proteomes" id="UP001370590"/>
    </source>
</evidence>
<feature type="transmembrane region" description="Helical" evidence="5">
    <location>
        <begin position="260"/>
        <end position="281"/>
    </location>
</feature>
<keyword evidence="8" id="KW-1185">Reference proteome</keyword>
<dbReference type="Proteomes" id="UP001370590">
    <property type="component" value="Unassembled WGS sequence"/>
</dbReference>